<evidence type="ECO:0000256" key="3">
    <source>
        <dbReference type="ARBA" id="ARBA00022448"/>
    </source>
</evidence>
<protein>
    <recommendedName>
        <fullName evidence="18">Cytochrome c oxidase subunit 2</fullName>
        <ecNumber evidence="18">7.1.1.9</ecNumber>
    </recommendedName>
</protein>
<dbReference type="InterPro" id="IPR002429">
    <property type="entry name" value="CcO_II-like_C"/>
</dbReference>
<keyword evidence="24" id="KW-1185">Reference proteome</keyword>
<comment type="similarity">
    <text evidence="2 17">Belongs to the cytochrome c oxidase subunit 2 family.</text>
</comment>
<dbReference type="NCBIfam" id="TIGR02866">
    <property type="entry name" value="CoxB"/>
    <property type="match status" value="1"/>
</dbReference>
<evidence type="ECO:0000256" key="8">
    <source>
        <dbReference type="ARBA" id="ARBA00022967"/>
    </source>
</evidence>
<dbReference type="PROSITE" id="PS50857">
    <property type="entry name" value="COX2_CUA"/>
    <property type="match status" value="1"/>
</dbReference>
<evidence type="ECO:0000256" key="19">
    <source>
        <dbReference type="SAM" id="Phobius"/>
    </source>
</evidence>
<dbReference type="Gene3D" id="1.10.287.90">
    <property type="match status" value="1"/>
</dbReference>
<comment type="catalytic activity">
    <reaction evidence="15 18">
        <text>4 Fe(II)-[cytochrome c] + O2 + 8 H(+)(in) = 4 Fe(III)-[cytochrome c] + 2 H2O + 4 H(+)(out)</text>
        <dbReference type="Rhea" id="RHEA:11436"/>
        <dbReference type="Rhea" id="RHEA-COMP:10350"/>
        <dbReference type="Rhea" id="RHEA-COMP:14399"/>
        <dbReference type="ChEBI" id="CHEBI:15377"/>
        <dbReference type="ChEBI" id="CHEBI:15378"/>
        <dbReference type="ChEBI" id="CHEBI:15379"/>
        <dbReference type="ChEBI" id="CHEBI:29033"/>
        <dbReference type="ChEBI" id="CHEBI:29034"/>
        <dbReference type="EC" id="7.1.1.9"/>
    </reaction>
</comment>
<keyword evidence="5 17" id="KW-0679">Respiratory chain</keyword>
<name>A0A8J3MZ67_9CHLR</name>
<proteinExistence type="inferred from homology"/>
<dbReference type="InterPro" id="IPR014222">
    <property type="entry name" value="Cyt_c_oxidase_su2"/>
</dbReference>
<evidence type="ECO:0000256" key="2">
    <source>
        <dbReference type="ARBA" id="ARBA00007866"/>
    </source>
</evidence>
<keyword evidence="3 17" id="KW-0813">Transport</keyword>
<sequence>MPLFRRTKRWLLLVPVMLLSSILLVACGEGSPSIINPAGPVANSENGVFVAILIIATIVFVAVEGILIFSMIRFRERPGSPTPKQLHGNTKVEVAWTVIPALILFIVLGYTIRGLFEVATPPAGEKTLEVTAFAHQWWWEFYYPEYNITTADSLVVPANTVVNVSLYSNNVIHSFWVPELTGKTDVVPGHNNQRWFKADTPNKTYLGICAEYCGTQHANMRFNVVVDESNDFLAWTHTQQQAAVAPAAGSMAAKGAQVFKDAGCQACHGIVGVDITSTKATNPNPACDAPNAGPAQGCFTGPNLTHFGSRNFIAGGVLENNSAQCQDPNNLKDCNLAKWLHDPQGIKPGNDMAIGPLTDEQIQQLVAYLESLK</sequence>
<dbReference type="GO" id="GO:0016491">
    <property type="term" value="F:oxidoreductase activity"/>
    <property type="evidence" value="ECO:0007669"/>
    <property type="project" value="InterPro"/>
</dbReference>
<dbReference type="SUPFAM" id="SSF46626">
    <property type="entry name" value="Cytochrome c"/>
    <property type="match status" value="1"/>
</dbReference>
<dbReference type="EMBL" id="BNJK01000001">
    <property type="protein sequence ID" value="GHO92814.1"/>
    <property type="molecule type" value="Genomic_DNA"/>
</dbReference>
<evidence type="ECO:0000256" key="15">
    <source>
        <dbReference type="ARBA" id="ARBA00047816"/>
    </source>
</evidence>
<keyword evidence="9 17" id="KW-0249">Electron transport</keyword>
<dbReference type="InterPro" id="IPR036257">
    <property type="entry name" value="Cyt_c_oxidase_su2_TM_sf"/>
</dbReference>
<dbReference type="PROSITE" id="PS50999">
    <property type="entry name" value="COX2_TM"/>
    <property type="match status" value="1"/>
</dbReference>
<keyword evidence="12 18" id="KW-0186">Copper</keyword>
<comment type="caution">
    <text evidence="23">The sequence shown here is derived from an EMBL/GenBank/DDBJ whole genome shotgun (WGS) entry which is preliminary data.</text>
</comment>
<evidence type="ECO:0000256" key="1">
    <source>
        <dbReference type="ARBA" id="ARBA00004141"/>
    </source>
</evidence>
<evidence type="ECO:0000256" key="4">
    <source>
        <dbReference type="ARBA" id="ARBA00022617"/>
    </source>
</evidence>
<feature type="domain" description="Cytochrome oxidase subunit II copper A binding" evidence="20">
    <location>
        <begin position="125"/>
        <end position="238"/>
    </location>
</feature>
<evidence type="ECO:0000313" key="23">
    <source>
        <dbReference type="EMBL" id="GHO92814.1"/>
    </source>
</evidence>
<dbReference type="PROSITE" id="PS00078">
    <property type="entry name" value="COX2"/>
    <property type="match status" value="1"/>
</dbReference>
<keyword evidence="7 16" id="KW-0479">Metal-binding</keyword>
<dbReference type="InterPro" id="IPR011759">
    <property type="entry name" value="Cyt_c_oxidase_su2_TM_dom"/>
</dbReference>
<evidence type="ECO:0000256" key="5">
    <source>
        <dbReference type="ARBA" id="ARBA00022660"/>
    </source>
</evidence>
<comment type="function">
    <text evidence="14 18">Subunits I and II form the functional core of the enzyme complex. Electrons originating in cytochrome c are transferred via heme a and Cu(A) to the binuclear center formed by heme a3 and Cu(B).</text>
</comment>
<keyword evidence="6 17" id="KW-0812">Transmembrane</keyword>
<dbReference type="Pfam" id="PF02790">
    <property type="entry name" value="COX2_TM"/>
    <property type="match status" value="1"/>
</dbReference>
<evidence type="ECO:0000256" key="14">
    <source>
        <dbReference type="ARBA" id="ARBA00024688"/>
    </source>
</evidence>
<dbReference type="Proteomes" id="UP000597444">
    <property type="component" value="Unassembled WGS sequence"/>
</dbReference>
<organism evidence="23 24">
    <name type="scientific">Reticulibacter mediterranei</name>
    <dbReference type="NCBI Taxonomy" id="2778369"/>
    <lineage>
        <taxon>Bacteria</taxon>
        <taxon>Bacillati</taxon>
        <taxon>Chloroflexota</taxon>
        <taxon>Ktedonobacteria</taxon>
        <taxon>Ktedonobacterales</taxon>
        <taxon>Reticulibacteraceae</taxon>
        <taxon>Reticulibacter</taxon>
    </lineage>
</organism>
<evidence type="ECO:0000313" key="24">
    <source>
        <dbReference type="Proteomes" id="UP000597444"/>
    </source>
</evidence>
<evidence type="ECO:0000256" key="9">
    <source>
        <dbReference type="ARBA" id="ARBA00022982"/>
    </source>
</evidence>
<dbReference type="InterPro" id="IPR001505">
    <property type="entry name" value="Copper_CuA"/>
</dbReference>
<comment type="subcellular location">
    <subcellularLocation>
        <location evidence="17">Cell membrane</location>
        <topology evidence="17">Multi-pass membrane protein</topology>
    </subcellularLocation>
    <subcellularLocation>
        <location evidence="1">Membrane</location>
        <topology evidence="1">Multi-pass membrane protein</topology>
    </subcellularLocation>
</comment>
<evidence type="ECO:0000256" key="18">
    <source>
        <dbReference type="RuleBase" id="RU004024"/>
    </source>
</evidence>
<dbReference type="GO" id="GO:0005886">
    <property type="term" value="C:plasma membrane"/>
    <property type="evidence" value="ECO:0007669"/>
    <property type="project" value="UniProtKB-SubCell"/>
</dbReference>
<comment type="cofactor">
    <cofactor evidence="18">
        <name>Cu cation</name>
        <dbReference type="ChEBI" id="CHEBI:23378"/>
    </cofactor>
    <text evidence="18">Binds a copper A center.</text>
</comment>
<evidence type="ECO:0000256" key="17">
    <source>
        <dbReference type="RuleBase" id="RU000456"/>
    </source>
</evidence>
<dbReference type="GO" id="GO:0005507">
    <property type="term" value="F:copper ion binding"/>
    <property type="evidence" value="ECO:0007669"/>
    <property type="project" value="InterPro"/>
</dbReference>
<feature type="domain" description="Cytochrome c" evidence="22">
    <location>
        <begin position="250"/>
        <end position="373"/>
    </location>
</feature>
<evidence type="ECO:0000259" key="21">
    <source>
        <dbReference type="PROSITE" id="PS50999"/>
    </source>
</evidence>
<dbReference type="GO" id="GO:0020037">
    <property type="term" value="F:heme binding"/>
    <property type="evidence" value="ECO:0007669"/>
    <property type="project" value="InterPro"/>
</dbReference>
<dbReference type="PANTHER" id="PTHR22888:SF9">
    <property type="entry name" value="CYTOCHROME C OXIDASE SUBUNIT 2"/>
    <property type="match status" value="1"/>
</dbReference>
<dbReference type="SUPFAM" id="SSF81464">
    <property type="entry name" value="Cytochrome c oxidase subunit II-like, transmembrane region"/>
    <property type="match status" value="1"/>
</dbReference>
<dbReference type="InterPro" id="IPR045187">
    <property type="entry name" value="CcO_II"/>
</dbReference>
<feature type="transmembrane region" description="Helical" evidence="19">
    <location>
        <begin position="46"/>
        <end position="72"/>
    </location>
</feature>
<dbReference type="AlphaFoldDB" id="A0A8J3MZ67"/>
<gene>
    <name evidence="23" type="ORF">KSF_028620</name>
</gene>
<reference evidence="23" key="1">
    <citation type="submission" date="2020-10" db="EMBL/GenBank/DDBJ databases">
        <title>Taxonomic study of unclassified bacteria belonging to the class Ktedonobacteria.</title>
        <authorList>
            <person name="Yabe S."/>
            <person name="Wang C.M."/>
            <person name="Zheng Y."/>
            <person name="Sakai Y."/>
            <person name="Cavaletti L."/>
            <person name="Monciardini P."/>
            <person name="Donadio S."/>
        </authorList>
    </citation>
    <scope>NUCLEOTIDE SEQUENCE</scope>
    <source>
        <strain evidence="23">ID150040</strain>
    </source>
</reference>
<evidence type="ECO:0000256" key="13">
    <source>
        <dbReference type="ARBA" id="ARBA00023136"/>
    </source>
</evidence>
<dbReference type="SUPFAM" id="SSF49503">
    <property type="entry name" value="Cupredoxins"/>
    <property type="match status" value="1"/>
</dbReference>
<dbReference type="PROSITE" id="PS51007">
    <property type="entry name" value="CYTC"/>
    <property type="match status" value="1"/>
</dbReference>
<feature type="transmembrane region" description="Helical" evidence="19">
    <location>
        <begin position="93"/>
        <end position="112"/>
    </location>
</feature>
<evidence type="ECO:0000256" key="10">
    <source>
        <dbReference type="ARBA" id="ARBA00022989"/>
    </source>
</evidence>
<evidence type="ECO:0000256" key="16">
    <source>
        <dbReference type="PROSITE-ProRule" id="PRU00433"/>
    </source>
</evidence>
<dbReference type="GO" id="GO:0042773">
    <property type="term" value="P:ATP synthesis coupled electron transport"/>
    <property type="evidence" value="ECO:0007669"/>
    <property type="project" value="TreeGrafter"/>
</dbReference>
<evidence type="ECO:0000256" key="11">
    <source>
        <dbReference type="ARBA" id="ARBA00023004"/>
    </source>
</evidence>
<keyword evidence="13 19" id="KW-0472">Membrane</keyword>
<evidence type="ECO:0000259" key="20">
    <source>
        <dbReference type="PROSITE" id="PS50857"/>
    </source>
</evidence>
<keyword evidence="4 16" id="KW-0349">Heme</keyword>
<dbReference type="GO" id="GO:0004129">
    <property type="term" value="F:cytochrome-c oxidase activity"/>
    <property type="evidence" value="ECO:0007669"/>
    <property type="project" value="UniProtKB-EC"/>
</dbReference>
<dbReference type="InterPro" id="IPR008972">
    <property type="entry name" value="Cupredoxin"/>
</dbReference>
<dbReference type="Pfam" id="PF00116">
    <property type="entry name" value="COX2"/>
    <property type="match status" value="1"/>
</dbReference>
<keyword evidence="8" id="KW-1278">Translocase</keyword>
<dbReference type="PROSITE" id="PS51257">
    <property type="entry name" value="PROKAR_LIPOPROTEIN"/>
    <property type="match status" value="1"/>
</dbReference>
<keyword evidence="11 16" id="KW-0408">Iron</keyword>
<dbReference type="InterPro" id="IPR009056">
    <property type="entry name" value="Cyt_c-like_dom"/>
</dbReference>
<evidence type="ECO:0000256" key="6">
    <source>
        <dbReference type="ARBA" id="ARBA00022692"/>
    </source>
</evidence>
<dbReference type="RefSeq" id="WP_220203629.1">
    <property type="nucleotide sequence ID" value="NZ_BNJK01000001.1"/>
</dbReference>
<keyword evidence="10 19" id="KW-1133">Transmembrane helix</keyword>
<feature type="domain" description="Cytochrome oxidase subunit II transmembrane region profile" evidence="21">
    <location>
        <begin position="26"/>
        <end position="122"/>
    </location>
</feature>
<dbReference type="Pfam" id="PF00034">
    <property type="entry name" value="Cytochrom_C"/>
    <property type="match status" value="1"/>
</dbReference>
<dbReference type="EC" id="7.1.1.9" evidence="18"/>
<evidence type="ECO:0000256" key="12">
    <source>
        <dbReference type="ARBA" id="ARBA00023008"/>
    </source>
</evidence>
<dbReference type="InterPro" id="IPR036909">
    <property type="entry name" value="Cyt_c-like_dom_sf"/>
</dbReference>
<evidence type="ECO:0000259" key="22">
    <source>
        <dbReference type="PROSITE" id="PS51007"/>
    </source>
</evidence>
<accession>A0A8J3MZ67</accession>
<dbReference type="Gene3D" id="2.60.40.420">
    <property type="entry name" value="Cupredoxins - blue copper proteins"/>
    <property type="match status" value="1"/>
</dbReference>
<evidence type="ECO:0000256" key="7">
    <source>
        <dbReference type="ARBA" id="ARBA00022723"/>
    </source>
</evidence>
<dbReference type="PANTHER" id="PTHR22888">
    <property type="entry name" value="CYTOCHROME C OXIDASE, SUBUNIT II"/>
    <property type="match status" value="1"/>
</dbReference>